<dbReference type="AlphaFoldDB" id="A0A167JUC6"/>
<dbReference type="Gene3D" id="3.40.50.850">
    <property type="entry name" value="Isochorismatase-like"/>
    <property type="match status" value="1"/>
</dbReference>
<dbReference type="STRING" id="1330018.A0A167JUC6"/>
<feature type="domain" description="Isochorismatase-like" evidence="3">
    <location>
        <begin position="47"/>
        <end position="255"/>
    </location>
</feature>
<name>A0A167JUC6_CALVF</name>
<evidence type="ECO:0000313" key="5">
    <source>
        <dbReference type="Proteomes" id="UP000076738"/>
    </source>
</evidence>
<evidence type="ECO:0000256" key="1">
    <source>
        <dbReference type="ARBA" id="ARBA00006336"/>
    </source>
</evidence>
<reference evidence="4 5" key="1">
    <citation type="journal article" date="2016" name="Mol. Biol. Evol.">
        <title>Comparative Genomics of Early-Diverging Mushroom-Forming Fungi Provides Insights into the Origins of Lignocellulose Decay Capabilities.</title>
        <authorList>
            <person name="Nagy L.G."/>
            <person name="Riley R."/>
            <person name="Tritt A."/>
            <person name="Adam C."/>
            <person name="Daum C."/>
            <person name="Floudas D."/>
            <person name="Sun H."/>
            <person name="Yadav J.S."/>
            <person name="Pangilinan J."/>
            <person name="Larsson K.H."/>
            <person name="Matsuura K."/>
            <person name="Barry K."/>
            <person name="Labutti K."/>
            <person name="Kuo R."/>
            <person name="Ohm R.A."/>
            <person name="Bhattacharya S.S."/>
            <person name="Shirouzu T."/>
            <person name="Yoshinaga Y."/>
            <person name="Martin F.M."/>
            <person name="Grigoriev I.V."/>
            <person name="Hibbett D.S."/>
        </authorList>
    </citation>
    <scope>NUCLEOTIDE SEQUENCE [LARGE SCALE GENOMIC DNA]</scope>
    <source>
        <strain evidence="4 5">TUFC12733</strain>
    </source>
</reference>
<evidence type="ECO:0000259" key="3">
    <source>
        <dbReference type="Pfam" id="PF00857"/>
    </source>
</evidence>
<dbReference type="EMBL" id="KV417298">
    <property type="protein sequence ID" value="KZO93910.1"/>
    <property type="molecule type" value="Genomic_DNA"/>
</dbReference>
<organism evidence="4 5">
    <name type="scientific">Calocera viscosa (strain TUFC12733)</name>
    <dbReference type="NCBI Taxonomy" id="1330018"/>
    <lineage>
        <taxon>Eukaryota</taxon>
        <taxon>Fungi</taxon>
        <taxon>Dikarya</taxon>
        <taxon>Basidiomycota</taxon>
        <taxon>Agaricomycotina</taxon>
        <taxon>Dacrymycetes</taxon>
        <taxon>Dacrymycetales</taxon>
        <taxon>Dacrymycetaceae</taxon>
        <taxon>Calocera</taxon>
    </lineage>
</organism>
<dbReference type="InterPro" id="IPR050272">
    <property type="entry name" value="Isochorismatase-like_hydrls"/>
</dbReference>
<keyword evidence="2 4" id="KW-0378">Hydrolase</keyword>
<dbReference type="CDD" id="cd00431">
    <property type="entry name" value="cysteine_hydrolases"/>
    <property type="match status" value="1"/>
</dbReference>
<gene>
    <name evidence="4" type="ORF">CALVIDRAFT_582078</name>
</gene>
<evidence type="ECO:0000256" key="2">
    <source>
        <dbReference type="ARBA" id="ARBA00022801"/>
    </source>
</evidence>
<dbReference type="OrthoDB" id="167809at2759"/>
<keyword evidence="5" id="KW-1185">Reference proteome</keyword>
<dbReference type="PANTHER" id="PTHR43540:SF9">
    <property type="entry name" value="FAMILY HYDROLASE, PUTATIVE (AFU_ORTHOLOGUE AFUA_2G08700)-RELATED"/>
    <property type="match status" value="1"/>
</dbReference>
<dbReference type="GO" id="GO:0016787">
    <property type="term" value="F:hydrolase activity"/>
    <property type="evidence" value="ECO:0007669"/>
    <property type="project" value="UniProtKB-KW"/>
</dbReference>
<proteinExistence type="inferred from homology"/>
<protein>
    <submittedName>
        <fullName evidence="4">Isochorismatase hydrolase</fullName>
    </submittedName>
</protein>
<feature type="non-terminal residue" evidence="4">
    <location>
        <position position="1"/>
    </location>
</feature>
<evidence type="ECO:0000313" key="4">
    <source>
        <dbReference type="EMBL" id="KZO93910.1"/>
    </source>
</evidence>
<dbReference type="SUPFAM" id="SSF52499">
    <property type="entry name" value="Isochorismatase-like hydrolases"/>
    <property type="match status" value="1"/>
</dbReference>
<dbReference type="PANTHER" id="PTHR43540">
    <property type="entry name" value="PEROXYUREIDOACRYLATE/UREIDOACRYLATE AMIDOHYDROLASE-RELATED"/>
    <property type="match status" value="1"/>
</dbReference>
<comment type="similarity">
    <text evidence="1">Belongs to the isochorismatase family.</text>
</comment>
<accession>A0A167JUC6</accession>
<dbReference type="Proteomes" id="UP000076738">
    <property type="component" value="Unassembled WGS sequence"/>
</dbReference>
<sequence>GNHYNYWLYDPESNTFDLTRQKETKEPITVPTLSKANSSITFAPERSALVIIDMQNFFLHPEIRPGSTLGRIAVEPTLKMIDAFRTKGMRIAWVNWGITEYDMNHLLSPSFLYNFAGDKKSVDTMSFCTEMGTIANGTIDLGKKLCRGSWNAEMYGPLQDSYLKGKEMGTDFYFDKNTASGLWGVMTPLEMWLRDEGITTMFFGGVNTDQCVYGTMLDSSYKGYDTVMVTDICATSSPPFATEMVVYNMNGRGWVTNTDLMLPLLNA</sequence>
<dbReference type="Pfam" id="PF00857">
    <property type="entry name" value="Isochorismatase"/>
    <property type="match status" value="1"/>
</dbReference>
<dbReference type="InterPro" id="IPR036380">
    <property type="entry name" value="Isochorismatase-like_sf"/>
</dbReference>
<dbReference type="InterPro" id="IPR000868">
    <property type="entry name" value="Isochorismatase-like_dom"/>
</dbReference>